<evidence type="ECO:0000313" key="3">
    <source>
        <dbReference type="Proteomes" id="UP001167160"/>
    </source>
</evidence>
<evidence type="ECO:0000256" key="1">
    <source>
        <dbReference type="SAM" id="MobiDB-lite"/>
    </source>
</evidence>
<organism evidence="2 3">
    <name type="scientific">Streptomyces meridianus</name>
    <dbReference type="NCBI Taxonomy" id="2938945"/>
    <lineage>
        <taxon>Bacteria</taxon>
        <taxon>Bacillati</taxon>
        <taxon>Actinomycetota</taxon>
        <taxon>Actinomycetes</taxon>
        <taxon>Kitasatosporales</taxon>
        <taxon>Streptomycetaceae</taxon>
        <taxon>Streptomyces</taxon>
    </lineage>
</organism>
<dbReference type="Proteomes" id="UP001167160">
    <property type="component" value="Unassembled WGS sequence"/>
</dbReference>
<feature type="region of interest" description="Disordered" evidence="1">
    <location>
        <begin position="71"/>
        <end position="90"/>
    </location>
</feature>
<comment type="caution">
    <text evidence="2">The sequence shown here is derived from an EMBL/GenBank/DDBJ whole genome shotgun (WGS) entry which is preliminary data.</text>
</comment>
<protein>
    <submittedName>
        <fullName evidence="2">Uncharacterized protein</fullName>
    </submittedName>
</protein>
<dbReference type="RefSeq" id="WP_251417648.1">
    <property type="nucleotide sequence ID" value="NZ_JAMQGM010000044.1"/>
</dbReference>
<sequence>MLEVHVPALQSVRTAGTDGEEGVDAEPDVLRLPLQELGFLPRTGVKSSIASGVTCAIAAGNGNFLGMPQNACNAPAAPPATGSRRPERHT</sequence>
<proteinExistence type="predicted"/>
<dbReference type="EMBL" id="JAMQGM010000044">
    <property type="protein sequence ID" value="MCM2579621.1"/>
    <property type="molecule type" value="Genomic_DNA"/>
</dbReference>
<evidence type="ECO:0000313" key="2">
    <source>
        <dbReference type="EMBL" id="MCM2579621.1"/>
    </source>
</evidence>
<accession>A0ABT0XAT3</accession>
<keyword evidence="3" id="KW-1185">Reference proteome</keyword>
<reference evidence="2" key="1">
    <citation type="journal article" date="2023" name="Int. J. Syst. Evol. Microbiol.">
        <title>Streptomyces meridianus sp. nov. isolated from brackish water of the Tagus estuary in Alcochete, Portugal.</title>
        <authorList>
            <person name="Santos J.D.N."/>
            <person name="Klimek D."/>
            <person name="Calusinska M."/>
            <person name="Lobo Da Cunha A."/>
            <person name="Catita J."/>
            <person name="Goncalves H."/>
            <person name="Gonzalez I."/>
            <person name="Reyes F."/>
            <person name="Lage O.M."/>
        </authorList>
    </citation>
    <scope>NUCLEOTIDE SEQUENCE</scope>
    <source>
        <strain evidence="2">MTZ3.1</strain>
    </source>
</reference>
<gene>
    <name evidence="2" type="ORF">M1E25_20085</name>
</gene>
<name>A0ABT0XAT3_9ACTN</name>